<proteinExistence type="predicted"/>
<organism evidence="1 2">
    <name type="scientific">Streptomyces bathyalis</name>
    <dbReference type="NCBI Taxonomy" id="2710756"/>
    <lineage>
        <taxon>Bacteria</taxon>
        <taxon>Bacillati</taxon>
        <taxon>Actinomycetota</taxon>
        <taxon>Actinomycetes</taxon>
        <taxon>Kitasatosporales</taxon>
        <taxon>Streptomycetaceae</taxon>
        <taxon>Streptomyces</taxon>
    </lineage>
</organism>
<reference evidence="2" key="1">
    <citation type="submission" date="2020-02" db="EMBL/GenBank/DDBJ databases">
        <title>Streptomyces sp. ASO4wet.</title>
        <authorList>
            <person name="Risdian C."/>
            <person name="Landwehr W."/>
            <person name="Schupp P."/>
            <person name="Wink J."/>
        </authorList>
    </citation>
    <scope>NUCLEOTIDE SEQUENCE [LARGE SCALE GENOMIC DNA]</scope>
    <source>
        <strain evidence="2">ASO4wet</strain>
    </source>
</reference>
<gene>
    <name evidence="1" type="ORF">G4Z16_11805</name>
</gene>
<dbReference type="AlphaFoldDB" id="A0A7T1WRY7"/>
<evidence type="ECO:0000313" key="2">
    <source>
        <dbReference type="Proteomes" id="UP000595046"/>
    </source>
</evidence>
<dbReference type="Proteomes" id="UP000595046">
    <property type="component" value="Chromosome"/>
</dbReference>
<keyword evidence="2" id="KW-1185">Reference proteome</keyword>
<protein>
    <submittedName>
        <fullName evidence="1">Uncharacterized protein</fullName>
    </submittedName>
</protein>
<name>A0A7T1WRY7_9ACTN</name>
<dbReference type="RefSeq" id="WP_197350777.1">
    <property type="nucleotide sequence ID" value="NZ_CP048882.1"/>
</dbReference>
<evidence type="ECO:0000313" key="1">
    <source>
        <dbReference type="EMBL" id="QPP06956.1"/>
    </source>
</evidence>
<dbReference type="EMBL" id="CP048882">
    <property type="protein sequence ID" value="QPP06956.1"/>
    <property type="molecule type" value="Genomic_DNA"/>
</dbReference>
<dbReference type="KEGG" id="sbat:G4Z16_11805"/>
<sequence length="52" mass="5598">MAPSRPGQGEDAGLVFACRFVPLPLEHPLTDGQDAWLRRVDPGWATVTGHGD</sequence>
<accession>A0A7T1WRY7</accession>